<evidence type="ECO:0000313" key="6">
    <source>
        <dbReference type="EMBL" id="KAK6493817.1"/>
    </source>
</evidence>
<evidence type="ECO:0000256" key="4">
    <source>
        <dbReference type="SAM" id="Phobius"/>
    </source>
</evidence>
<evidence type="ECO:0000256" key="3">
    <source>
        <dbReference type="PROSITE-ProRule" id="PRU00104"/>
    </source>
</evidence>
<gene>
    <name evidence="6" type="ORF">HHUSO_G206</name>
</gene>
<keyword evidence="1" id="KW-0808">Transferase</keyword>
<dbReference type="Gene3D" id="3.30.2410.10">
    <property type="entry name" value="Hect, E3 ligase catalytic domain"/>
    <property type="match status" value="1"/>
</dbReference>
<feature type="transmembrane region" description="Helical" evidence="4">
    <location>
        <begin position="135"/>
        <end position="154"/>
    </location>
</feature>
<reference evidence="6 7" key="1">
    <citation type="submission" date="2021-05" db="EMBL/GenBank/DDBJ databases">
        <authorList>
            <person name="Zahm M."/>
            <person name="Klopp C."/>
            <person name="Cabau C."/>
            <person name="Kuhl H."/>
            <person name="Suciu R."/>
            <person name="Ciorpac M."/>
            <person name="Holostenco D."/>
            <person name="Gessner J."/>
            <person name="Wuertz S."/>
            <person name="Hohne C."/>
            <person name="Stock M."/>
            <person name="Gislard M."/>
            <person name="Lluch J."/>
            <person name="Milhes M."/>
            <person name="Lampietro C."/>
            <person name="Lopez Roques C."/>
            <person name="Donnadieu C."/>
            <person name="Du K."/>
            <person name="Schartl M."/>
            <person name="Guiguen Y."/>
        </authorList>
    </citation>
    <scope>NUCLEOTIDE SEQUENCE [LARGE SCALE GENOMIC DNA]</scope>
    <source>
        <strain evidence="6">Hh-F2</strain>
        <tissue evidence="6">Blood</tissue>
    </source>
</reference>
<dbReference type="Proteomes" id="UP001369086">
    <property type="component" value="Unassembled WGS sequence"/>
</dbReference>
<dbReference type="EMBL" id="JAHFZB010000001">
    <property type="protein sequence ID" value="KAK6493817.1"/>
    <property type="molecule type" value="Genomic_DNA"/>
</dbReference>
<feature type="non-terminal residue" evidence="6">
    <location>
        <position position="1"/>
    </location>
</feature>
<keyword evidence="7" id="KW-1185">Reference proteome</keyword>
<accession>A0ABR1A9L4</accession>
<keyword evidence="4" id="KW-0472">Membrane</keyword>
<dbReference type="InterPro" id="IPR035983">
    <property type="entry name" value="Hect_E3_ubiquitin_ligase"/>
</dbReference>
<organism evidence="6 7">
    <name type="scientific">Huso huso</name>
    <name type="common">Beluga</name>
    <name type="synonym">Acipenser huso</name>
    <dbReference type="NCBI Taxonomy" id="61971"/>
    <lineage>
        <taxon>Eukaryota</taxon>
        <taxon>Metazoa</taxon>
        <taxon>Chordata</taxon>
        <taxon>Craniata</taxon>
        <taxon>Vertebrata</taxon>
        <taxon>Euteleostomi</taxon>
        <taxon>Actinopterygii</taxon>
        <taxon>Chondrostei</taxon>
        <taxon>Acipenseriformes</taxon>
        <taxon>Acipenseridae</taxon>
        <taxon>Huso</taxon>
    </lineage>
</organism>
<dbReference type="InterPro" id="IPR000569">
    <property type="entry name" value="HECT_dom"/>
</dbReference>
<dbReference type="Pfam" id="PF00632">
    <property type="entry name" value="HECT"/>
    <property type="match status" value="1"/>
</dbReference>
<comment type="caution">
    <text evidence="6">The sequence shown here is derived from an EMBL/GenBank/DDBJ whole genome shotgun (WGS) entry which is preliminary data.</text>
</comment>
<sequence length="584" mass="65138">INVGVMMTCPTCGLRPQRGKTLPISVDLKSSAKQILAVAEKKMKDFNKDLLEGPYVLLYPDGTQVVTIPGTQRPFSLDEYKEEIGKPYARINLFIFLKEDFEGAENAGSDSEIVVTIKSGGDELSMADTLVRPTIILLNCLFCNIFLYLIHLIITFCENFTLPVAHNSISKHDIFVFCSEYTNLYAPIFVEDDEEVGSDNAEHTDLPVETCLSASDIIGNLSQVINSNSCSRFNINRSSVWDGAVRGFKRASYNTVAIELFVKFTDDAGCFKEAIDTGGPKREFLTLLISSLRNRPIFDGPSDSRYLTFNSTAAREDEYFLAGRIIAVSIVHGGPGPQFLSKDLVNYITNQPGFNAKIEDVADTEIRKVLHEIQDANSVDSLRNIIMQNSAVLQTAGCFHYVQDLEAKDRIVKEYLLWYIIYRNHFAIQRFKEGLATLQFLTALEQHPTLLAGFMCYSDKKLRATDLENLFKVELSGVGSNRRREESKTIGFWADYMLDCEEQESAASLEDVLMFATGLRSLPPAGIQPRPSIEFLSNSQFPMAHTCGNIIKLPLAVLPQADTYSSFKTSMDFGIQNSPGFGCI</sequence>
<keyword evidence="4" id="KW-1133">Transmembrane helix</keyword>
<dbReference type="PROSITE" id="PS50237">
    <property type="entry name" value="HECT"/>
    <property type="match status" value="1"/>
</dbReference>
<protein>
    <recommendedName>
        <fullName evidence="5">HECT domain-containing protein</fullName>
    </recommendedName>
</protein>
<keyword evidence="4" id="KW-0812">Transmembrane</keyword>
<evidence type="ECO:0000256" key="2">
    <source>
        <dbReference type="ARBA" id="ARBA00022786"/>
    </source>
</evidence>
<name>A0ABR1A9L4_HUSHU</name>
<dbReference type="Gene3D" id="3.90.1750.10">
    <property type="entry name" value="Hect, E3 ligase catalytic domains"/>
    <property type="match status" value="1"/>
</dbReference>
<feature type="active site" description="Glycyl thioester intermediate" evidence="3">
    <location>
        <position position="547"/>
    </location>
</feature>
<dbReference type="SUPFAM" id="SSF56204">
    <property type="entry name" value="Hect, E3 ligase catalytic domain"/>
    <property type="match status" value="1"/>
</dbReference>
<keyword evidence="2 3" id="KW-0833">Ubl conjugation pathway</keyword>
<evidence type="ECO:0000313" key="7">
    <source>
        <dbReference type="Proteomes" id="UP001369086"/>
    </source>
</evidence>
<evidence type="ECO:0000256" key="1">
    <source>
        <dbReference type="ARBA" id="ARBA00022679"/>
    </source>
</evidence>
<feature type="domain" description="HECT" evidence="5">
    <location>
        <begin position="249"/>
        <end position="554"/>
    </location>
</feature>
<dbReference type="SMART" id="SM00119">
    <property type="entry name" value="HECTc"/>
    <property type="match status" value="1"/>
</dbReference>
<proteinExistence type="predicted"/>
<evidence type="ECO:0000259" key="5">
    <source>
        <dbReference type="PROSITE" id="PS50237"/>
    </source>
</evidence>